<evidence type="ECO:0000256" key="1">
    <source>
        <dbReference type="SAM" id="Phobius"/>
    </source>
</evidence>
<keyword evidence="1" id="KW-0812">Transmembrane</keyword>
<evidence type="ECO:0000313" key="3">
    <source>
        <dbReference type="Proteomes" id="UP000250321"/>
    </source>
</evidence>
<feature type="transmembrane region" description="Helical" evidence="1">
    <location>
        <begin position="15"/>
        <end position="39"/>
    </location>
</feature>
<keyword evidence="1" id="KW-1133">Transmembrane helix</keyword>
<gene>
    <name evidence="2" type="ORF">Pyn_07169</name>
</gene>
<evidence type="ECO:0000313" key="2">
    <source>
        <dbReference type="EMBL" id="PQQ13728.1"/>
    </source>
</evidence>
<keyword evidence="3" id="KW-1185">Reference proteome</keyword>
<reference evidence="2 3" key="1">
    <citation type="submission" date="2018-02" db="EMBL/GenBank/DDBJ databases">
        <title>Draft genome of wild Prunus yedoensis var. nudiflora.</title>
        <authorList>
            <person name="Baek S."/>
            <person name="Kim J.-H."/>
            <person name="Choi K."/>
            <person name="Kim G.-B."/>
            <person name="Cho A."/>
            <person name="Jang H."/>
            <person name="Shin C.-H."/>
            <person name="Yu H.-J."/>
            <person name="Mun J.-H."/>
        </authorList>
    </citation>
    <scope>NUCLEOTIDE SEQUENCE [LARGE SCALE GENOMIC DNA]</scope>
    <source>
        <strain evidence="3">cv. Jeju island</strain>
        <tissue evidence="2">Leaf</tissue>
    </source>
</reference>
<dbReference type="OrthoDB" id="1812915at2759"/>
<accession>A0A314Z9E4</accession>
<name>A0A314Z9E4_PRUYE</name>
<dbReference type="EMBL" id="PJQY01000288">
    <property type="protein sequence ID" value="PQQ13728.1"/>
    <property type="molecule type" value="Genomic_DNA"/>
</dbReference>
<keyword evidence="1" id="KW-0472">Membrane</keyword>
<protein>
    <submittedName>
        <fullName evidence="2">Uncharacterized protein</fullName>
    </submittedName>
</protein>
<proteinExistence type="predicted"/>
<organism evidence="2 3">
    <name type="scientific">Prunus yedoensis var. nudiflora</name>
    <dbReference type="NCBI Taxonomy" id="2094558"/>
    <lineage>
        <taxon>Eukaryota</taxon>
        <taxon>Viridiplantae</taxon>
        <taxon>Streptophyta</taxon>
        <taxon>Embryophyta</taxon>
        <taxon>Tracheophyta</taxon>
        <taxon>Spermatophyta</taxon>
        <taxon>Magnoliopsida</taxon>
        <taxon>eudicotyledons</taxon>
        <taxon>Gunneridae</taxon>
        <taxon>Pentapetalae</taxon>
        <taxon>rosids</taxon>
        <taxon>fabids</taxon>
        <taxon>Rosales</taxon>
        <taxon>Rosaceae</taxon>
        <taxon>Amygdaloideae</taxon>
        <taxon>Amygdaleae</taxon>
        <taxon>Prunus</taxon>
    </lineage>
</organism>
<comment type="caution">
    <text evidence="2">The sequence shown here is derived from an EMBL/GenBank/DDBJ whole genome shotgun (WGS) entry which is preliminary data.</text>
</comment>
<sequence>MQAFQGSSGWVCRRLITFCGSLTLLVIGTISPFLCLPCVQVRKLVFYIKFMEQRLSLIQQECLSSLSHKPDSLMPWQKSMRGLTRILGISALPWTLQINSEPTRSLVQQSQELMPMRTAISILLL</sequence>
<dbReference type="Proteomes" id="UP000250321">
    <property type="component" value="Unassembled WGS sequence"/>
</dbReference>
<dbReference type="AlphaFoldDB" id="A0A314Z9E4"/>